<feature type="signal peptide" evidence="4">
    <location>
        <begin position="1"/>
        <end position="24"/>
    </location>
</feature>
<dbReference type="GO" id="GO:0032543">
    <property type="term" value="P:mitochondrial translation"/>
    <property type="evidence" value="ECO:0007669"/>
    <property type="project" value="TreeGrafter"/>
</dbReference>
<dbReference type="SMART" id="SM01382">
    <property type="entry name" value="Ribosomal_L2_C"/>
    <property type="match status" value="1"/>
</dbReference>
<name>A0A2T7NVX5_POMCA</name>
<evidence type="ECO:0000256" key="1">
    <source>
        <dbReference type="ARBA" id="ARBA00005636"/>
    </source>
</evidence>
<dbReference type="AlphaFoldDB" id="A0A2T7NVX5"/>
<dbReference type="GO" id="GO:0003735">
    <property type="term" value="F:structural constituent of ribosome"/>
    <property type="evidence" value="ECO:0007669"/>
    <property type="project" value="InterPro"/>
</dbReference>
<keyword evidence="8" id="KW-1185">Reference proteome</keyword>
<proteinExistence type="inferred from homology"/>
<keyword evidence="2" id="KW-0689">Ribosomal protein</keyword>
<feature type="domain" description="Large ribosomal subunit protein uL2 C-terminal" evidence="5">
    <location>
        <begin position="149"/>
        <end position="271"/>
    </location>
</feature>
<comment type="similarity">
    <text evidence="1">Belongs to the universal ribosomal protein uL2 family.</text>
</comment>
<keyword evidence="3" id="KW-0687">Ribonucleoprotein</keyword>
<dbReference type="InterPro" id="IPR014722">
    <property type="entry name" value="Rib_uL2_dom2"/>
</dbReference>
<dbReference type="EMBL" id="PZQS01000009">
    <property type="protein sequence ID" value="PVD25317.1"/>
    <property type="molecule type" value="Genomic_DNA"/>
</dbReference>
<protein>
    <submittedName>
        <fullName evidence="7">Uncharacterized protein</fullName>
    </submittedName>
</protein>
<evidence type="ECO:0000313" key="7">
    <source>
        <dbReference type="EMBL" id="PVD25317.1"/>
    </source>
</evidence>
<dbReference type="SUPFAM" id="SSF50104">
    <property type="entry name" value="Translation proteins SH3-like domain"/>
    <property type="match status" value="1"/>
</dbReference>
<dbReference type="Pfam" id="PF03947">
    <property type="entry name" value="Ribosomal_L2_C"/>
    <property type="match status" value="1"/>
</dbReference>
<dbReference type="SMART" id="SM01383">
    <property type="entry name" value="Ribosomal_L2"/>
    <property type="match status" value="1"/>
</dbReference>
<evidence type="ECO:0000313" key="8">
    <source>
        <dbReference type="Proteomes" id="UP000245119"/>
    </source>
</evidence>
<accession>A0A2T7NVX5</accession>
<dbReference type="STRING" id="400727.A0A2T7NVX5"/>
<feature type="domain" description="Large ribosomal subunit protein uL2 RNA-binding" evidence="6">
    <location>
        <begin position="59"/>
        <end position="138"/>
    </location>
</feature>
<dbReference type="PANTHER" id="PTHR13691:SF73">
    <property type="entry name" value="LARGE RIBOSOMAL SUBUNIT PROTEIN UL2M"/>
    <property type="match status" value="1"/>
</dbReference>
<gene>
    <name evidence="7" type="ORF">C0Q70_15817</name>
</gene>
<dbReference type="OrthoDB" id="268576at2759"/>
<organism evidence="7 8">
    <name type="scientific">Pomacea canaliculata</name>
    <name type="common">Golden apple snail</name>
    <dbReference type="NCBI Taxonomy" id="400727"/>
    <lineage>
        <taxon>Eukaryota</taxon>
        <taxon>Metazoa</taxon>
        <taxon>Spiralia</taxon>
        <taxon>Lophotrochozoa</taxon>
        <taxon>Mollusca</taxon>
        <taxon>Gastropoda</taxon>
        <taxon>Caenogastropoda</taxon>
        <taxon>Architaenioglossa</taxon>
        <taxon>Ampullarioidea</taxon>
        <taxon>Ampullariidae</taxon>
        <taxon>Pomacea</taxon>
    </lineage>
</organism>
<evidence type="ECO:0000259" key="5">
    <source>
        <dbReference type="SMART" id="SM01382"/>
    </source>
</evidence>
<dbReference type="SUPFAM" id="SSF50249">
    <property type="entry name" value="Nucleic acid-binding proteins"/>
    <property type="match status" value="1"/>
</dbReference>
<feature type="chain" id="PRO_5015617956" evidence="4">
    <location>
        <begin position="25"/>
        <end position="283"/>
    </location>
</feature>
<dbReference type="Gene3D" id="2.40.50.140">
    <property type="entry name" value="Nucleic acid-binding proteins"/>
    <property type="match status" value="1"/>
</dbReference>
<dbReference type="InterPro" id="IPR022669">
    <property type="entry name" value="Ribosomal_uL2_C"/>
</dbReference>
<dbReference type="Gene3D" id="2.30.30.30">
    <property type="match status" value="1"/>
</dbReference>
<dbReference type="Proteomes" id="UP000245119">
    <property type="component" value="Linkage Group LG9"/>
</dbReference>
<dbReference type="Pfam" id="PF00181">
    <property type="entry name" value="Ribosomal_L2_N"/>
    <property type="match status" value="1"/>
</dbReference>
<dbReference type="InterPro" id="IPR022666">
    <property type="entry name" value="Ribosomal_uL2_RNA-bd_dom"/>
</dbReference>
<dbReference type="GO" id="GO:0003723">
    <property type="term" value="F:RNA binding"/>
    <property type="evidence" value="ECO:0007669"/>
    <property type="project" value="TreeGrafter"/>
</dbReference>
<evidence type="ECO:0000256" key="4">
    <source>
        <dbReference type="SAM" id="SignalP"/>
    </source>
</evidence>
<evidence type="ECO:0000256" key="3">
    <source>
        <dbReference type="ARBA" id="ARBA00023274"/>
    </source>
</evidence>
<evidence type="ECO:0000256" key="2">
    <source>
        <dbReference type="ARBA" id="ARBA00022980"/>
    </source>
</evidence>
<reference evidence="7 8" key="1">
    <citation type="submission" date="2018-04" db="EMBL/GenBank/DDBJ databases">
        <title>The genome of golden apple snail Pomacea canaliculata provides insight into stress tolerance and invasive adaptation.</title>
        <authorList>
            <person name="Liu C."/>
            <person name="Liu B."/>
            <person name="Ren Y."/>
            <person name="Zhang Y."/>
            <person name="Wang H."/>
            <person name="Li S."/>
            <person name="Jiang F."/>
            <person name="Yin L."/>
            <person name="Zhang G."/>
            <person name="Qian W."/>
            <person name="Fan W."/>
        </authorList>
    </citation>
    <scope>NUCLEOTIDE SEQUENCE [LARGE SCALE GENOMIC DNA]</scope>
    <source>
        <strain evidence="7">SZHN2017</strain>
        <tissue evidence="7">Muscle</tissue>
    </source>
</reference>
<dbReference type="GO" id="GO:0005762">
    <property type="term" value="C:mitochondrial large ribosomal subunit"/>
    <property type="evidence" value="ECO:0007669"/>
    <property type="project" value="TreeGrafter"/>
</dbReference>
<dbReference type="InterPro" id="IPR008991">
    <property type="entry name" value="Translation_prot_SH3-like_sf"/>
</dbReference>
<evidence type="ECO:0000259" key="6">
    <source>
        <dbReference type="SMART" id="SM01383"/>
    </source>
</evidence>
<dbReference type="FunFam" id="2.40.50.140:FF:000157">
    <property type="entry name" value="39S ribosomal protein L2, mitochondrial"/>
    <property type="match status" value="1"/>
</dbReference>
<dbReference type="InterPro" id="IPR012340">
    <property type="entry name" value="NA-bd_OB-fold"/>
</dbReference>
<sequence length="283" mass="31145">MCKTLASLLQPSLLLSKLATVTRCLHGSPALEGKIKFIKQGIDINKYTLRPLRLIKSGGRGYDGRIWTHGVGGGHRQNYRMVDFKRVGPKEGDPLVEKVLSVRYDPCRSADIAVVAGGEHKRYILASQNMKTGDLIKTSGKLTRMAVRAAEGDAHPVGSLPLGTIVHNVEIFPGEGGKFARAAGTSAQLMRKVDERCILRLPSKREISVSQECMVTVGRVSNIDHNKKPIGKAGRSRWLGIRPQSGLWHRKTGYNGRKIKAAKPVKVYAKKPSKKPLRHTFTV</sequence>
<comment type="caution">
    <text evidence="7">The sequence shown here is derived from an EMBL/GenBank/DDBJ whole genome shotgun (WGS) entry which is preliminary data.</text>
</comment>
<dbReference type="PANTHER" id="PTHR13691">
    <property type="entry name" value="RIBOSOMAL PROTEIN L2"/>
    <property type="match status" value="1"/>
</dbReference>
<keyword evidence="4" id="KW-0732">Signal</keyword>
<dbReference type="InterPro" id="IPR002171">
    <property type="entry name" value="Ribosomal_uL2"/>
</dbReference>